<feature type="region of interest" description="Disordered" evidence="2">
    <location>
        <begin position="267"/>
        <end position="288"/>
    </location>
</feature>
<evidence type="ECO:0000256" key="2">
    <source>
        <dbReference type="SAM" id="MobiDB-lite"/>
    </source>
</evidence>
<dbReference type="PANTHER" id="PTHR34068">
    <property type="entry name" value="UPF0145 PROTEIN YBJQ"/>
    <property type="match status" value="1"/>
</dbReference>
<dbReference type="SUPFAM" id="SSF117782">
    <property type="entry name" value="YbjQ-like"/>
    <property type="match status" value="1"/>
</dbReference>
<dbReference type="Pfam" id="PF01906">
    <property type="entry name" value="YbjQ_1"/>
    <property type="match status" value="1"/>
</dbReference>
<gene>
    <name evidence="3" type="ORF">EV189_1371</name>
</gene>
<reference evidence="3 4" key="1">
    <citation type="submission" date="2019-02" db="EMBL/GenBank/DDBJ databases">
        <title>Genomic Encyclopedia of Type Strains, Phase IV (KMG-IV): sequencing the most valuable type-strain genomes for metagenomic binning, comparative biology and taxonomic classification.</title>
        <authorList>
            <person name="Goeker M."/>
        </authorList>
    </citation>
    <scope>NUCLEOTIDE SEQUENCE [LARGE SCALE GENOMIC DNA]</scope>
    <source>
        <strain evidence="3 4">DSM 45622</strain>
    </source>
</reference>
<evidence type="ECO:0000313" key="4">
    <source>
        <dbReference type="Proteomes" id="UP000293638"/>
    </source>
</evidence>
<keyword evidence="4" id="KW-1185">Reference proteome</keyword>
<dbReference type="InterPro" id="IPR002765">
    <property type="entry name" value="UPF0145_YbjQ-like"/>
</dbReference>
<sequence length="288" mass="30701">MVDPLPPGLPPAALRRRERHATARVRTSLLSAPAAVALSDVGLDPVGEAMGCVVVRIGFAGGTGCSWGTGGGYRLATISAHSSVFAGFRPYVSAMQDGYRRCLRRLLDEARALQADGVVGVRLTTEHLDEHTREFVALGTAVRARSRTRPAAPFTTDLSGPETAALLHAGWVPVGIAVGLDVAMRHDDYLTQRQRGWGAGNTEVSGYTDLVQQGRAFARQRFAEQVARLGAQGAVVSDLGLRVWEEEPADGHVDHVAEAHVRGTAVSQFRRSSSGSPSLTILPLAPRR</sequence>
<comment type="caution">
    <text evidence="3">The sequence shown here is derived from an EMBL/GenBank/DDBJ whole genome shotgun (WGS) entry which is preliminary data.</text>
</comment>
<dbReference type="OrthoDB" id="3289343at2"/>
<proteinExistence type="inferred from homology"/>
<dbReference type="RefSeq" id="WP_130492193.1">
    <property type="nucleotide sequence ID" value="NZ_SGXD01000002.1"/>
</dbReference>
<dbReference type="Gene3D" id="3.30.110.70">
    <property type="entry name" value="Hypothetical protein apc22750. Chain B"/>
    <property type="match status" value="1"/>
</dbReference>
<evidence type="ECO:0000313" key="3">
    <source>
        <dbReference type="EMBL" id="RZS89603.1"/>
    </source>
</evidence>
<protein>
    <submittedName>
        <fullName evidence="3">Putative heavy-metal-binding protein</fullName>
    </submittedName>
</protein>
<dbReference type="EMBL" id="SGXD01000002">
    <property type="protein sequence ID" value="RZS89603.1"/>
    <property type="molecule type" value="Genomic_DNA"/>
</dbReference>
<accession>A0A4Q7NRA3</accession>
<feature type="compositionally biased region" description="Low complexity" evidence="2">
    <location>
        <begin position="267"/>
        <end position="278"/>
    </location>
</feature>
<name>A0A4Q7NRA3_9ACTN</name>
<dbReference type="InterPro" id="IPR035439">
    <property type="entry name" value="UPF0145_dom_sf"/>
</dbReference>
<dbReference type="AlphaFoldDB" id="A0A4Q7NRA3"/>
<evidence type="ECO:0000256" key="1">
    <source>
        <dbReference type="ARBA" id="ARBA00010751"/>
    </source>
</evidence>
<dbReference type="Proteomes" id="UP000293638">
    <property type="component" value="Unassembled WGS sequence"/>
</dbReference>
<organism evidence="3 4">
    <name type="scientific">Motilibacter rhizosphaerae</name>
    <dbReference type="NCBI Taxonomy" id="598652"/>
    <lineage>
        <taxon>Bacteria</taxon>
        <taxon>Bacillati</taxon>
        <taxon>Actinomycetota</taxon>
        <taxon>Actinomycetes</taxon>
        <taxon>Motilibacterales</taxon>
        <taxon>Motilibacteraceae</taxon>
        <taxon>Motilibacter</taxon>
    </lineage>
</organism>
<comment type="similarity">
    <text evidence="1">Belongs to the UPF0145 family.</text>
</comment>